<evidence type="ECO:0000313" key="1">
    <source>
        <dbReference type="EMBL" id="NDW22068.1"/>
    </source>
</evidence>
<protein>
    <recommendedName>
        <fullName evidence="3">Outer membrane beta-barrel protein</fullName>
    </recommendedName>
</protein>
<dbReference type="EMBL" id="JAAAWP010000006">
    <property type="protein sequence ID" value="NDW22068.1"/>
    <property type="molecule type" value="Genomic_DNA"/>
</dbReference>
<reference evidence="1 2" key="1">
    <citation type="submission" date="2020-01" db="EMBL/GenBank/DDBJ databases">
        <title>Genomes of bacteria type strains.</title>
        <authorList>
            <person name="Chen J."/>
            <person name="Zhu S."/>
            <person name="Yang J."/>
        </authorList>
    </citation>
    <scope>NUCLEOTIDE SEQUENCE [LARGE SCALE GENOMIC DNA]</scope>
    <source>
        <strain evidence="1 2">LMG 22958</strain>
    </source>
</reference>
<evidence type="ECO:0000313" key="2">
    <source>
        <dbReference type="Proteomes" id="UP000478837"/>
    </source>
</evidence>
<dbReference type="AlphaFoldDB" id="A0A6L9MV91"/>
<sequence length="155" mass="16993">MSRSLCLCIIGYTVIGNAAVAEDSHHHWQQSPHHLSVLAATTYTDSHGNAFTLGIDYEYRINDFLGVGVVAEYAFGELDAYTYLAVADLHITNSFIAQVGPGVEFFEGEEIAVARLGLLYEFEISGFTLSPQLHYDYHHNHDDAIVAGLAIGIAF</sequence>
<gene>
    <name evidence="1" type="ORF">GTW09_11085</name>
</gene>
<dbReference type="Proteomes" id="UP000478837">
    <property type="component" value="Unassembled WGS sequence"/>
</dbReference>
<name>A0A6L9MV91_9ALTE</name>
<evidence type="ECO:0008006" key="3">
    <source>
        <dbReference type="Google" id="ProtNLM"/>
    </source>
</evidence>
<keyword evidence="2" id="KW-1185">Reference proteome</keyword>
<organism evidence="1 2">
    <name type="scientific">Alteromonas hispanica</name>
    <dbReference type="NCBI Taxonomy" id="315421"/>
    <lineage>
        <taxon>Bacteria</taxon>
        <taxon>Pseudomonadati</taxon>
        <taxon>Pseudomonadota</taxon>
        <taxon>Gammaproteobacteria</taxon>
        <taxon>Alteromonadales</taxon>
        <taxon>Alteromonadaceae</taxon>
        <taxon>Alteromonas/Salinimonas group</taxon>
        <taxon>Alteromonas</taxon>
    </lineage>
</organism>
<proteinExistence type="predicted"/>
<comment type="caution">
    <text evidence="1">The sequence shown here is derived from an EMBL/GenBank/DDBJ whole genome shotgun (WGS) entry which is preliminary data.</text>
</comment>
<accession>A0A6L9MV91</accession>